<comment type="similarity">
    <text evidence="2 4">Belongs to the isochorismate synthase family.</text>
</comment>
<proteinExistence type="inferred from homology"/>
<evidence type="ECO:0000256" key="2">
    <source>
        <dbReference type="ARBA" id="ARBA00005297"/>
    </source>
</evidence>
<feature type="binding site" evidence="4">
    <location>
        <position position="457"/>
    </location>
    <ligand>
        <name>Mg(2+)</name>
        <dbReference type="ChEBI" id="CHEBI:18420"/>
    </ligand>
</feature>
<evidence type="ECO:0000259" key="5">
    <source>
        <dbReference type="Pfam" id="PF00425"/>
    </source>
</evidence>
<dbReference type="PANTHER" id="PTHR42839">
    <property type="entry name" value="ISOCHORISMATE SYNTHASE ENTC"/>
    <property type="match status" value="1"/>
</dbReference>
<evidence type="ECO:0000256" key="3">
    <source>
        <dbReference type="ARBA" id="ARBA00023235"/>
    </source>
</evidence>
<dbReference type="Pfam" id="PF00425">
    <property type="entry name" value="Chorismate_bind"/>
    <property type="match status" value="1"/>
</dbReference>
<feature type="active site" description="Proton acceptor" evidence="4">
    <location>
        <position position="228"/>
    </location>
</feature>
<comment type="cofactor">
    <cofactor evidence="4">
        <name>Mg(2+)</name>
        <dbReference type="ChEBI" id="CHEBI:18420"/>
    </cofactor>
</comment>
<evidence type="ECO:0000313" key="6">
    <source>
        <dbReference type="EMBL" id="TNJ37929.1"/>
    </source>
</evidence>
<sequence>MTTYADTTIRAARSPLPLAAATAMIRKSIHEFCSDPGRKSSPGRLITFRTELEPLDTLAWLHNQNTYPRLFWMNRDHTDSVAGIGAADSISCDNNAPNSESFSFLQKTLENKNIAARYFGGCCFNNLQRRDASWAPFTSLYFILPKLQVTSSYGRQELSCHLVLQEGRSLRQSCQDLLDSLDRMQLESSAPDAVIPQPATISYLPNRKEWIERCNDVLQTFSEGFVAKIILARQTSLTFSERFSPLLFMLRYPFPESSTYRYYLEPEEGKAFFSFTPERLYHRHNNSLVTEALAGTCSRERGATDGTTACDHLLNSEKDIREHSFVKNTIADELASICTTIEMENEARALQLNNLVHLYTRCTATLRHDAARDATILETLHPTPAVGGVPKEEALKHIMHLEPFSRGWYAGPVGWISPDKAEFAVGIRSALADGRVVHLFSGAGLVKGSDPSMEWQEVDHKIADMLAMTGCPAYTSGEKSDPSYEAL</sequence>
<comment type="pathway">
    <text evidence="4">Quinol/quinone metabolism; 1,4-dihydroxy-2-naphthoate biosynthesis; 1,4-dihydroxy-2-naphthoate from chorismate: step 1/7.</text>
</comment>
<dbReference type="Proteomes" id="UP000309544">
    <property type="component" value="Unassembled WGS sequence"/>
</dbReference>
<dbReference type="InterPro" id="IPR034681">
    <property type="entry name" value="MenF"/>
</dbReference>
<feature type="active site" description="Proton donor" evidence="4">
    <location>
        <position position="278"/>
    </location>
</feature>
<dbReference type="GO" id="GO:0008909">
    <property type="term" value="F:isochorismate synthase activity"/>
    <property type="evidence" value="ECO:0007669"/>
    <property type="project" value="UniProtKB-UniRule"/>
</dbReference>
<dbReference type="RefSeq" id="WP_068867842.1">
    <property type="nucleotide sequence ID" value="NZ_VDCI01000001.1"/>
</dbReference>
<accession>A0A5C4S4A0</accession>
<dbReference type="UniPathway" id="UPA01057">
    <property type="reaction ID" value="UER00163"/>
</dbReference>
<dbReference type="InterPro" id="IPR004561">
    <property type="entry name" value="IsoChor_synthase"/>
</dbReference>
<dbReference type="InterPro" id="IPR005801">
    <property type="entry name" value="ADC_synthase"/>
</dbReference>
<dbReference type="GO" id="GO:0009234">
    <property type="term" value="P:menaquinone biosynthetic process"/>
    <property type="evidence" value="ECO:0007669"/>
    <property type="project" value="UniProtKB-UniRule"/>
</dbReference>
<comment type="function">
    <text evidence="4">Catalyzes the conversion of chorismate to isochorismate.</text>
</comment>
<keyword evidence="4" id="KW-0479">Metal-binding</keyword>
<evidence type="ECO:0000256" key="4">
    <source>
        <dbReference type="HAMAP-Rule" id="MF_01935"/>
    </source>
</evidence>
<feature type="binding site" evidence="4">
    <location>
        <position position="322"/>
    </location>
    <ligand>
        <name>Mg(2+)</name>
        <dbReference type="ChEBI" id="CHEBI:18420"/>
    </ligand>
</feature>
<dbReference type="AlphaFoldDB" id="A0A5C4S4A0"/>
<evidence type="ECO:0000256" key="1">
    <source>
        <dbReference type="ARBA" id="ARBA00000799"/>
    </source>
</evidence>
<dbReference type="HAMAP" id="MF_01935">
    <property type="entry name" value="MenF"/>
    <property type="match status" value="1"/>
</dbReference>
<evidence type="ECO:0000313" key="7">
    <source>
        <dbReference type="Proteomes" id="UP000309544"/>
    </source>
</evidence>
<dbReference type="GO" id="GO:0000287">
    <property type="term" value="F:magnesium ion binding"/>
    <property type="evidence" value="ECO:0007669"/>
    <property type="project" value="UniProtKB-UniRule"/>
</dbReference>
<protein>
    <recommendedName>
        <fullName evidence="4">Isochorismate synthase MenF</fullName>
        <ecNumber evidence="4">5.4.4.2</ecNumber>
    </recommendedName>
    <alternativeName>
        <fullName evidence="4">Isochorismate mutase</fullName>
    </alternativeName>
</protein>
<keyword evidence="7" id="KW-1185">Reference proteome</keyword>
<dbReference type="InterPro" id="IPR015890">
    <property type="entry name" value="Chorismate_C"/>
</dbReference>
<gene>
    <name evidence="4" type="primary">menF</name>
    <name evidence="6" type="ORF">FGF68_01760</name>
</gene>
<comment type="caution">
    <text evidence="6">The sequence shown here is derived from an EMBL/GenBank/DDBJ whole genome shotgun (WGS) entry which is preliminary data.</text>
</comment>
<dbReference type="EMBL" id="VDCI01000001">
    <property type="protein sequence ID" value="TNJ37929.1"/>
    <property type="molecule type" value="Genomic_DNA"/>
</dbReference>
<feature type="domain" description="Chorismate-utilising enzyme C-terminal" evidence="5">
    <location>
        <begin position="207"/>
        <end position="461"/>
    </location>
</feature>
<dbReference type="Gene3D" id="3.60.120.10">
    <property type="entry name" value="Anthranilate synthase"/>
    <property type="match status" value="1"/>
</dbReference>
<keyword evidence="4" id="KW-0460">Magnesium</keyword>
<keyword evidence="3 4" id="KW-0413">Isomerase</keyword>
<comment type="catalytic activity">
    <reaction evidence="1 4">
        <text>chorismate = isochorismate</text>
        <dbReference type="Rhea" id="RHEA:18985"/>
        <dbReference type="ChEBI" id="CHEBI:29748"/>
        <dbReference type="ChEBI" id="CHEBI:29780"/>
        <dbReference type="EC" id="5.4.4.2"/>
    </reaction>
</comment>
<dbReference type="EC" id="5.4.4.2" evidence="4"/>
<reference evidence="6 7" key="1">
    <citation type="submission" date="2019-05" db="EMBL/GenBank/DDBJ databases">
        <title>Draft Whole-Genome sequence of the green sulfur bacterium Prosthecochloris vibrioformis DSM 260.</title>
        <authorList>
            <person name="Meyer T.E."/>
            <person name="Kyndt J.A."/>
        </authorList>
    </citation>
    <scope>NUCLEOTIDE SEQUENCE [LARGE SCALE GENOMIC DNA]</scope>
    <source>
        <strain evidence="6 7">DSM 260</strain>
    </source>
</reference>
<keyword evidence="4" id="KW-0474">Menaquinone biosynthesis</keyword>
<dbReference type="PANTHER" id="PTHR42839:SF2">
    <property type="entry name" value="ISOCHORISMATE SYNTHASE ENTC"/>
    <property type="match status" value="1"/>
</dbReference>
<organism evidence="6 7">
    <name type="scientific">Prosthecochloris vibrioformis</name>
    <name type="common">Chlorobium vibrioforme</name>
    <dbReference type="NCBI Taxonomy" id="1098"/>
    <lineage>
        <taxon>Bacteria</taxon>
        <taxon>Pseudomonadati</taxon>
        <taxon>Chlorobiota</taxon>
        <taxon>Chlorobiia</taxon>
        <taxon>Chlorobiales</taxon>
        <taxon>Chlorobiaceae</taxon>
        <taxon>Prosthecochloris</taxon>
    </lineage>
</organism>
<dbReference type="SUPFAM" id="SSF56322">
    <property type="entry name" value="ADC synthase"/>
    <property type="match status" value="1"/>
</dbReference>
<dbReference type="NCBIfam" id="TIGR00543">
    <property type="entry name" value="isochor_syn"/>
    <property type="match status" value="1"/>
</dbReference>
<comment type="pathway">
    <text evidence="4">Quinol/quinone metabolism; menaquinone biosynthesis.</text>
</comment>
<name>A0A5C4S4A0_PROVB</name>
<dbReference type="UniPathway" id="UPA00079"/>